<feature type="region of interest" description="Disordered" evidence="1">
    <location>
        <begin position="112"/>
        <end position="145"/>
    </location>
</feature>
<dbReference type="HOGENOM" id="CLU_148707_0_0_11"/>
<evidence type="ECO:0000313" key="2">
    <source>
        <dbReference type="EMBL" id="ADD41833.1"/>
    </source>
</evidence>
<dbReference type="RefSeq" id="WP_013017404.1">
    <property type="nucleotide sequence ID" value="NC_013947.1"/>
</dbReference>
<dbReference type="Proteomes" id="UP000000844">
    <property type="component" value="Chromosome"/>
</dbReference>
<proteinExistence type="predicted"/>
<keyword evidence="3" id="KW-1185">Reference proteome</keyword>
<evidence type="ECO:0000256" key="1">
    <source>
        <dbReference type="SAM" id="MobiDB-lite"/>
    </source>
</evidence>
<evidence type="ECO:0000313" key="3">
    <source>
        <dbReference type="Proteomes" id="UP000000844"/>
    </source>
</evidence>
<dbReference type="OrthoDB" id="3291728at2"/>
<dbReference type="AlphaFoldDB" id="D3Q1W6"/>
<protein>
    <submittedName>
        <fullName evidence="2">Uncharacterized protein</fullName>
    </submittedName>
</protein>
<sequence>MNDIPSDVTAVELNELWRVANIHFPKVENVYWEQIKAVHEVNGDPNDEKFGRCHPWWTAVACELERALFSSVGSLASAASALNRAVDAYAHVDGNSGKELTEVGKGLENIIKSEGSEPVDWTPPKDYQGPNFNQPDSWSEEHADD</sequence>
<organism evidence="2 3">
    <name type="scientific">Stackebrandtia nassauensis (strain DSM 44728 / CIP 108903 / NRRL B-16338 / NBRC 102104 / LLR-40K-21)</name>
    <dbReference type="NCBI Taxonomy" id="446470"/>
    <lineage>
        <taxon>Bacteria</taxon>
        <taxon>Bacillati</taxon>
        <taxon>Actinomycetota</taxon>
        <taxon>Actinomycetes</taxon>
        <taxon>Glycomycetales</taxon>
        <taxon>Glycomycetaceae</taxon>
        <taxon>Stackebrandtia</taxon>
    </lineage>
</organism>
<name>D3Q1W6_STANL</name>
<dbReference type="EMBL" id="CP001778">
    <property type="protein sequence ID" value="ADD41833.1"/>
    <property type="molecule type" value="Genomic_DNA"/>
</dbReference>
<accession>D3Q1W6</accession>
<dbReference type="STRING" id="446470.Snas_2139"/>
<gene>
    <name evidence="2" type="ordered locus">Snas_2139</name>
</gene>
<dbReference type="KEGG" id="sna:Snas_2139"/>
<reference evidence="2 3" key="1">
    <citation type="journal article" date="2009" name="Stand. Genomic Sci.">
        <title>Complete genome sequence of Stackebrandtia nassauensis type strain (LLR-40K-21).</title>
        <authorList>
            <person name="Munk C."/>
            <person name="Lapidus A."/>
            <person name="Copeland A."/>
            <person name="Jando M."/>
            <person name="Mayilraj S."/>
            <person name="Glavina Del Rio T."/>
            <person name="Nolan M."/>
            <person name="Chen F."/>
            <person name="Lucas S."/>
            <person name="Tice H."/>
            <person name="Cheng J.F."/>
            <person name="Han C."/>
            <person name="Detter J.C."/>
            <person name="Bruce D."/>
            <person name="Goodwin L."/>
            <person name="Chain P."/>
            <person name="Pitluck S."/>
            <person name="Goker M."/>
            <person name="Ovchinikova G."/>
            <person name="Pati A."/>
            <person name="Ivanova N."/>
            <person name="Mavromatis K."/>
            <person name="Chen A."/>
            <person name="Palaniappan K."/>
            <person name="Land M."/>
            <person name="Hauser L."/>
            <person name="Chang Y.J."/>
            <person name="Jeffries C.D."/>
            <person name="Bristow J."/>
            <person name="Eisen J.A."/>
            <person name="Markowitz V."/>
            <person name="Hugenholtz P."/>
            <person name="Kyrpides N.C."/>
            <person name="Klenk H.P."/>
        </authorList>
    </citation>
    <scope>NUCLEOTIDE SEQUENCE [LARGE SCALE GENOMIC DNA]</scope>
    <source>
        <strain evidence="3">DSM 44728 / CIP 108903 / NRRL B-16338 / NBRC 102104 / LLR-40K-21</strain>
    </source>
</reference>